<dbReference type="VEuPathDB" id="ToxoDB:TGDOM2_214787"/>
<gene>
    <name evidence="2" type="ORF">TGDOM2_214787</name>
</gene>
<dbReference type="EMBL" id="AHZU02001131">
    <property type="protein sequence ID" value="KFG36021.1"/>
    <property type="molecule type" value="Genomic_DNA"/>
</dbReference>
<feature type="region of interest" description="Disordered" evidence="1">
    <location>
        <begin position="1"/>
        <end position="68"/>
    </location>
</feature>
<proteinExistence type="predicted"/>
<organism evidence="2 3">
    <name type="scientific">Toxoplasma gondii GAB2-2007-GAL-DOM2</name>
    <dbReference type="NCBI Taxonomy" id="1130820"/>
    <lineage>
        <taxon>Eukaryota</taxon>
        <taxon>Sar</taxon>
        <taxon>Alveolata</taxon>
        <taxon>Apicomplexa</taxon>
        <taxon>Conoidasida</taxon>
        <taxon>Coccidia</taxon>
        <taxon>Eucoccidiorida</taxon>
        <taxon>Eimeriorina</taxon>
        <taxon>Sarcocystidae</taxon>
        <taxon>Toxoplasma</taxon>
    </lineage>
</organism>
<dbReference type="AlphaFoldDB" id="A0A086JV53"/>
<feature type="compositionally biased region" description="Basic and acidic residues" evidence="1">
    <location>
        <begin position="33"/>
        <end position="46"/>
    </location>
</feature>
<comment type="caution">
    <text evidence="2">The sequence shown here is derived from an EMBL/GenBank/DDBJ whole genome shotgun (WGS) entry which is preliminary data.</text>
</comment>
<evidence type="ECO:0000313" key="2">
    <source>
        <dbReference type="EMBL" id="KFG36021.1"/>
    </source>
</evidence>
<reference evidence="2 3" key="1">
    <citation type="submission" date="2014-02" db="EMBL/GenBank/DDBJ databases">
        <authorList>
            <person name="Sibley D."/>
            <person name="Venepally P."/>
            <person name="Karamycheva S."/>
            <person name="Hadjithomas M."/>
            <person name="Khan A."/>
            <person name="Brunk B."/>
            <person name="Roos D."/>
            <person name="Caler E."/>
            <person name="Lorenzi H."/>
        </authorList>
    </citation>
    <scope>NUCLEOTIDE SEQUENCE [LARGE SCALE GENOMIC DNA]</scope>
    <source>
        <strain evidence="2 3">GAB2-2007-GAL-DOM2</strain>
    </source>
</reference>
<dbReference type="Proteomes" id="UP000028837">
    <property type="component" value="Unassembled WGS sequence"/>
</dbReference>
<evidence type="ECO:0000313" key="3">
    <source>
        <dbReference type="Proteomes" id="UP000028837"/>
    </source>
</evidence>
<evidence type="ECO:0000256" key="1">
    <source>
        <dbReference type="SAM" id="MobiDB-lite"/>
    </source>
</evidence>
<protein>
    <submittedName>
        <fullName evidence="2">Uncharacterized protein</fullName>
    </submittedName>
</protein>
<feature type="compositionally biased region" description="Basic and acidic residues" evidence="1">
    <location>
        <begin position="7"/>
        <end position="23"/>
    </location>
</feature>
<accession>A0A086JV53</accession>
<sequence length="68" mass="7684">MKKARNRGGETLRETPQLYDEKSGSTGGVCVQEDFRNYGKKSEGKRRQTRCRPGTNKKNSYCPLTVVS</sequence>
<name>A0A086JV53_TOXGO</name>